<name>A0A9P0CWY0_9CUCU</name>
<dbReference type="PANTHER" id="PTHR11461:SF211">
    <property type="entry name" value="GH10112P-RELATED"/>
    <property type="match status" value="1"/>
</dbReference>
<evidence type="ECO:0000256" key="1">
    <source>
        <dbReference type="ARBA" id="ARBA00009500"/>
    </source>
</evidence>
<dbReference type="InterPro" id="IPR036186">
    <property type="entry name" value="Serpin_sf"/>
</dbReference>
<evidence type="ECO:0000256" key="3">
    <source>
        <dbReference type="ARBA" id="ARBA00022900"/>
    </source>
</evidence>
<feature type="signal peptide" evidence="5">
    <location>
        <begin position="1"/>
        <end position="16"/>
    </location>
</feature>
<keyword evidence="8" id="KW-1185">Reference proteome</keyword>
<dbReference type="Gene3D" id="3.30.497.10">
    <property type="entry name" value="Antithrombin, subunit I, domain 2"/>
    <property type="match status" value="1"/>
</dbReference>
<dbReference type="EMBL" id="OV651815">
    <property type="protein sequence ID" value="CAH1108008.1"/>
    <property type="molecule type" value="Genomic_DNA"/>
</dbReference>
<dbReference type="Pfam" id="PF00079">
    <property type="entry name" value="Serpin"/>
    <property type="match status" value="1"/>
</dbReference>
<keyword evidence="5" id="KW-0732">Signal</keyword>
<dbReference type="InterPro" id="IPR000215">
    <property type="entry name" value="Serpin_fam"/>
</dbReference>
<gene>
    <name evidence="7" type="ORF">PSYICH_LOCUS9052</name>
</gene>
<feature type="chain" id="PRO_5040147536" description="Serpin domain-containing protein" evidence="5">
    <location>
        <begin position="17"/>
        <end position="397"/>
    </location>
</feature>
<evidence type="ECO:0000313" key="8">
    <source>
        <dbReference type="Proteomes" id="UP001153636"/>
    </source>
</evidence>
<dbReference type="InterPro" id="IPR023796">
    <property type="entry name" value="Serpin_dom"/>
</dbReference>
<organism evidence="7 8">
    <name type="scientific">Psylliodes chrysocephalus</name>
    <dbReference type="NCBI Taxonomy" id="3402493"/>
    <lineage>
        <taxon>Eukaryota</taxon>
        <taxon>Metazoa</taxon>
        <taxon>Ecdysozoa</taxon>
        <taxon>Arthropoda</taxon>
        <taxon>Hexapoda</taxon>
        <taxon>Insecta</taxon>
        <taxon>Pterygota</taxon>
        <taxon>Neoptera</taxon>
        <taxon>Endopterygota</taxon>
        <taxon>Coleoptera</taxon>
        <taxon>Polyphaga</taxon>
        <taxon>Cucujiformia</taxon>
        <taxon>Chrysomeloidea</taxon>
        <taxon>Chrysomelidae</taxon>
        <taxon>Galerucinae</taxon>
        <taxon>Alticini</taxon>
        <taxon>Psylliodes</taxon>
    </lineage>
</organism>
<feature type="domain" description="Serpin" evidence="6">
    <location>
        <begin position="36"/>
        <end position="397"/>
    </location>
</feature>
<dbReference type="PANTHER" id="PTHR11461">
    <property type="entry name" value="SERINE PROTEASE INHIBITOR, SERPIN"/>
    <property type="match status" value="1"/>
</dbReference>
<keyword evidence="2" id="KW-0646">Protease inhibitor</keyword>
<dbReference type="Gene3D" id="2.30.39.10">
    <property type="entry name" value="Alpha-1-antitrypsin, domain 1"/>
    <property type="match status" value="1"/>
</dbReference>
<dbReference type="InterPro" id="IPR042178">
    <property type="entry name" value="Serpin_sf_1"/>
</dbReference>
<accession>A0A9P0CWY0</accession>
<dbReference type="OrthoDB" id="9518664at2759"/>
<evidence type="ECO:0000256" key="4">
    <source>
        <dbReference type="RuleBase" id="RU000411"/>
    </source>
</evidence>
<evidence type="ECO:0000256" key="5">
    <source>
        <dbReference type="SAM" id="SignalP"/>
    </source>
</evidence>
<protein>
    <recommendedName>
        <fullName evidence="6">Serpin domain-containing protein</fullName>
    </recommendedName>
</protein>
<proteinExistence type="inferred from homology"/>
<keyword evidence="3" id="KW-0722">Serine protease inhibitor</keyword>
<dbReference type="SMART" id="SM00093">
    <property type="entry name" value="SERPIN"/>
    <property type="match status" value="1"/>
</dbReference>
<dbReference type="GO" id="GO:0004867">
    <property type="term" value="F:serine-type endopeptidase inhibitor activity"/>
    <property type="evidence" value="ECO:0007669"/>
    <property type="project" value="UniProtKB-KW"/>
</dbReference>
<dbReference type="InterPro" id="IPR042185">
    <property type="entry name" value="Serpin_sf_2"/>
</dbReference>
<dbReference type="GO" id="GO:0005615">
    <property type="term" value="C:extracellular space"/>
    <property type="evidence" value="ECO:0007669"/>
    <property type="project" value="InterPro"/>
</dbReference>
<sequence length="397" mass="44559">MKCAVILLFCTCAVWAEPTEENNIQQLAVATRHFTADVYKEILKTQQGDLVFSPFSVETILALLSAGANGPTHDELVHSLSLPSSQQSIQKSFKEFLPKLTSNTNDLKLLSANKIYAREDVKFEDAIEQVAVDVYHSGVENIDFSKNDEAANTINKWVETQTYIKITDLIKSDSLSNATSLVLVNALYFSAKWANPFRDYLTKPQKFYKNKNDYVEVLTMSQINYFNYYDNTESGVQFLELPYVGDGLSMVIALPYEKEGLTALEKNVENLLETQELKPKRMHLKLPKFTIDSEFPLVDSLKGFGVKKIFDGEADLSGLSSTNEKLIVSEVVQKSFINVTEIGTEAAAATGVQIPLMSFIQELPAPPPPKPFYVEHPFFFSIKKDNVILFAGRVNFQ</sequence>
<dbReference type="SUPFAM" id="SSF56574">
    <property type="entry name" value="Serpins"/>
    <property type="match status" value="1"/>
</dbReference>
<dbReference type="AlphaFoldDB" id="A0A9P0CWY0"/>
<comment type="similarity">
    <text evidence="1 4">Belongs to the serpin family.</text>
</comment>
<reference evidence="7" key="1">
    <citation type="submission" date="2022-01" db="EMBL/GenBank/DDBJ databases">
        <authorList>
            <person name="King R."/>
        </authorList>
    </citation>
    <scope>NUCLEOTIDE SEQUENCE</scope>
</reference>
<dbReference type="Proteomes" id="UP001153636">
    <property type="component" value="Chromosome 3"/>
</dbReference>
<evidence type="ECO:0000259" key="6">
    <source>
        <dbReference type="SMART" id="SM00093"/>
    </source>
</evidence>
<evidence type="ECO:0000256" key="2">
    <source>
        <dbReference type="ARBA" id="ARBA00022690"/>
    </source>
</evidence>
<evidence type="ECO:0000313" key="7">
    <source>
        <dbReference type="EMBL" id="CAH1108008.1"/>
    </source>
</evidence>